<dbReference type="Proteomes" id="UP001156921">
    <property type="component" value="Unassembled WGS sequence"/>
</dbReference>
<accession>A0ABQ6BIP1</accession>
<keyword evidence="3" id="KW-1185">Reference proteome</keyword>
<reference evidence="3" key="1">
    <citation type="journal article" date="2019" name="Int. J. Syst. Evol. Microbiol.">
        <title>The Global Catalogue of Microorganisms (GCM) 10K type strain sequencing project: providing services to taxonomists for standard genome sequencing and annotation.</title>
        <authorList>
            <consortium name="The Broad Institute Genomics Platform"/>
            <consortium name="The Broad Institute Genome Sequencing Center for Infectious Disease"/>
            <person name="Wu L."/>
            <person name="Ma J."/>
        </authorList>
    </citation>
    <scope>NUCLEOTIDE SEQUENCE [LARGE SCALE GENOMIC DNA]</scope>
    <source>
        <strain evidence="3">NBRC 110107</strain>
    </source>
</reference>
<gene>
    <name evidence="2" type="ORF">GCM10007859_15740</name>
</gene>
<organism evidence="2 3">
    <name type="scientific">Brevundimonas denitrificans</name>
    <dbReference type="NCBI Taxonomy" id="1443434"/>
    <lineage>
        <taxon>Bacteria</taxon>
        <taxon>Pseudomonadati</taxon>
        <taxon>Pseudomonadota</taxon>
        <taxon>Alphaproteobacteria</taxon>
        <taxon>Caulobacterales</taxon>
        <taxon>Caulobacteraceae</taxon>
        <taxon>Brevundimonas</taxon>
    </lineage>
</organism>
<feature type="transmembrane region" description="Helical" evidence="1">
    <location>
        <begin position="33"/>
        <end position="65"/>
    </location>
</feature>
<keyword evidence="1" id="KW-1133">Transmembrane helix</keyword>
<keyword evidence="1" id="KW-0812">Transmembrane</keyword>
<keyword evidence="1" id="KW-0472">Membrane</keyword>
<evidence type="ECO:0008006" key="4">
    <source>
        <dbReference type="Google" id="ProtNLM"/>
    </source>
</evidence>
<dbReference type="RefSeq" id="WP_284222418.1">
    <property type="nucleotide sequence ID" value="NZ_BSOY01000029.1"/>
</dbReference>
<evidence type="ECO:0000256" key="1">
    <source>
        <dbReference type="SAM" id="Phobius"/>
    </source>
</evidence>
<comment type="caution">
    <text evidence="2">The sequence shown here is derived from an EMBL/GenBank/DDBJ whole genome shotgun (WGS) entry which is preliminary data.</text>
</comment>
<sequence>MTDPDITVAPHAGATNVHVHVAPQDTGLAVASLVLGVFAICTVWIPFIGLIAWILAPLGLILGLVALKRPAGPGRGVAIAGIVCSAIGLLGCIGWIVLIGAVATVGVAP</sequence>
<evidence type="ECO:0000313" key="2">
    <source>
        <dbReference type="EMBL" id="GLS01559.1"/>
    </source>
</evidence>
<evidence type="ECO:0000313" key="3">
    <source>
        <dbReference type="Proteomes" id="UP001156921"/>
    </source>
</evidence>
<proteinExistence type="predicted"/>
<name>A0ABQ6BIP1_9CAUL</name>
<feature type="transmembrane region" description="Helical" evidence="1">
    <location>
        <begin position="77"/>
        <end position="103"/>
    </location>
</feature>
<dbReference type="EMBL" id="BSOY01000029">
    <property type="protein sequence ID" value="GLS01559.1"/>
    <property type="molecule type" value="Genomic_DNA"/>
</dbReference>
<protein>
    <recommendedName>
        <fullName evidence="4">DUF4190 domain-containing protein</fullName>
    </recommendedName>
</protein>